<dbReference type="PROSITE" id="PS51678">
    <property type="entry name" value="SAM_MT_PRMT"/>
    <property type="match status" value="1"/>
</dbReference>
<feature type="compositionally biased region" description="Acidic residues" evidence="5">
    <location>
        <begin position="362"/>
        <end position="380"/>
    </location>
</feature>
<reference evidence="8" key="1">
    <citation type="submission" date="2025-08" db="UniProtKB">
        <authorList>
            <consortium name="RefSeq"/>
        </authorList>
    </citation>
    <scope>IDENTIFICATION</scope>
    <source>
        <tissue evidence="8">Whole larvae</tissue>
    </source>
</reference>
<dbReference type="Gene3D" id="2.70.160.11">
    <property type="entry name" value="Hnrnp arginine n-methyltransferase1"/>
    <property type="match status" value="1"/>
</dbReference>
<dbReference type="Gene3D" id="3.40.50.150">
    <property type="entry name" value="Vaccinia Virus protein VP39"/>
    <property type="match status" value="1"/>
</dbReference>
<dbReference type="FunCoup" id="A0A6J1X1X3">
    <property type="interactions" value="376"/>
</dbReference>
<dbReference type="GO" id="GO:0035242">
    <property type="term" value="F:protein-arginine omega-N asymmetric methyltransferase activity"/>
    <property type="evidence" value="ECO:0007669"/>
    <property type="project" value="UniProtKB-EC"/>
</dbReference>
<sequence>MESNQTNYFESYEDLEIHRLMLEDESRNKAYKDAIMNNKSYLKDKTVMDVGCGTGILSIFCAQAGAKKVYAVEASNLANLAKEIVKENNFENVIEVIHSKVEDVSLPNNIKVDVIVSEWMGFYLLHEGMLDSVLVARDKFLKDDGQMFPESATIYIAPCSVPTLYQKWDNLHGISMSLFAKHLRESRYNKPEIMHIQSKDLLASETALCWINLKEDTASDLDSYSIQHVAAISKNGSYQGLCVWFKCTFPNITNDGDASQVRLDTSPNSLPTHWKQAVIVLPQAQEVEEGEPIAFQLDMIRDQLDKRRYNLELTLLDPEVVEHPLPCTCHMTKCILTKAVLEQHAEKTIVEVNSNSQKDSILIEEDIDDEDSSSSIYGED</sequence>
<name>A0A6J1X1X3_GALME</name>
<dbReference type="GO" id="GO:0032259">
    <property type="term" value="P:methylation"/>
    <property type="evidence" value="ECO:0007669"/>
    <property type="project" value="UniProtKB-KW"/>
</dbReference>
<dbReference type="GO" id="GO:0005634">
    <property type="term" value="C:nucleus"/>
    <property type="evidence" value="ECO:0007669"/>
    <property type="project" value="TreeGrafter"/>
</dbReference>
<dbReference type="CDD" id="cd02440">
    <property type="entry name" value="AdoMet_MTases"/>
    <property type="match status" value="1"/>
</dbReference>
<evidence type="ECO:0000313" key="7">
    <source>
        <dbReference type="Proteomes" id="UP001652740"/>
    </source>
</evidence>
<dbReference type="Pfam" id="PF22528">
    <property type="entry name" value="PRMT_C"/>
    <property type="match status" value="1"/>
</dbReference>
<dbReference type="GO" id="GO:0042054">
    <property type="term" value="F:histone methyltransferase activity"/>
    <property type="evidence" value="ECO:0007669"/>
    <property type="project" value="TreeGrafter"/>
</dbReference>
<dbReference type="PANTHER" id="PTHR11006:SF122">
    <property type="entry name" value="ARGININE METHYLTRANSFERASE 8"/>
    <property type="match status" value="1"/>
</dbReference>
<evidence type="ECO:0000256" key="3">
    <source>
        <dbReference type="ARBA" id="ARBA00022691"/>
    </source>
</evidence>
<keyword evidence="7" id="KW-1185">Reference proteome</keyword>
<dbReference type="InParanoid" id="A0A6J1X1X3"/>
<dbReference type="InterPro" id="IPR055135">
    <property type="entry name" value="PRMT_dom"/>
</dbReference>
<proteinExistence type="predicted"/>
<feature type="domain" description="Protein arginine N-methyltransferase" evidence="6">
    <location>
        <begin position="151"/>
        <end position="313"/>
    </location>
</feature>
<dbReference type="KEGG" id="gmw:113521735"/>
<organism evidence="7 8">
    <name type="scientific">Galleria mellonella</name>
    <name type="common">Greater wax moth</name>
    <dbReference type="NCBI Taxonomy" id="7137"/>
    <lineage>
        <taxon>Eukaryota</taxon>
        <taxon>Metazoa</taxon>
        <taxon>Ecdysozoa</taxon>
        <taxon>Arthropoda</taxon>
        <taxon>Hexapoda</taxon>
        <taxon>Insecta</taxon>
        <taxon>Pterygota</taxon>
        <taxon>Neoptera</taxon>
        <taxon>Endopterygota</taxon>
        <taxon>Lepidoptera</taxon>
        <taxon>Glossata</taxon>
        <taxon>Ditrysia</taxon>
        <taxon>Pyraloidea</taxon>
        <taxon>Pyralidae</taxon>
        <taxon>Galleriinae</taxon>
        <taxon>Galleria</taxon>
    </lineage>
</organism>
<dbReference type="GeneID" id="113521735"/>
<dbReference type="AlphaFoldDB" id="A0A6J1X1X3"/>
<evidence type="ECO:0000259" key="6">
    <source>
        <dbReference type="Pfam" id="PF22528"/>
    </source>
</evidence>
<evidence type="ECO:0000256" key="4">
    <source>
        <dbReference type="PROSITE-ProRule" id="PRU01015"/>
    </source>
</evidence>
<keyword evidence="1 4" id="KW-0489">Methyltransferase</keyword>
<dbReference type="SUPFAM" id="SSF53335">
    <property type="entry name" value="S-adenosyl-L-methionine-dependent methyltransferases"/>
    <property type="match status" value="1"/>
</dbReference>
<evidence type="ECO:0000256" key="1">
    <source>
        <dbReference type="ARBA" id="ARBA00022603"/>
    </source>
</evidence>
<feature type="region of interest" description="Disordered" evidence="5">
    <location>
        <begin position="361"/>
        <end position="380"/>
    </location>
</feature>
<evidence type="ECO:0000256" key="5">
    <source>
        <dbReference type="SAM" id="MobiDB-lite"/>
    </source>
</evidence>
<evidence type="ECO:0000256" key="2">
    <source>
        <dbReference type="ARBA" id="ARBA00022679"/>
    </source>
</evidence>
<protein>
    <submittedName>
        <fullName evidence="8">Uncharacterized protein LOC113521735</fullName>
    </submittedName>
</protein>
<keyword evidence="3 4" id="KW-0949">S-adenosyl-L-methionine</keyword>
<dbReference type="Proteomes" id="UP001652740">
    <property type="component" value="Unplaced"/>
</dbReference>
<dbReference type="InterPro" id="IPR029063">
    <property type="entry name" value="SAM-dependent_MTases_sf"/>
</dbReference>
<accession>A0A6J1X1X3</accession>
<dbReference type="RefSeq" id="XP_026763180.2">
    <property type="nucleotide sequence ID" value="XM_026907379.3"/>
</dbReference>
<gene>
    <name evidence="8" type="primary">LOC113521735</name>
</gene>
<dbReference type="Pfam" id="PF06325">
    <property type="entry name" value="PrmA"/>
    <property type="match status" value="1"/>
</dbReference>
<dbReference type="GO" id="GO:0035241">
    <property type="term" value="F:protein-arginine omega-N monomethyltransferase activity"/>
    <property type="evidence" value="ECO:0007669"/>
    <property type="project" value="TreeGrafter"/>
</dbReference>
<keyword evidence="2 4" id="KW-0808">Transferase</keyword>
<dbReference type="InterPro" id="IPR025799">
    <property type="entry name" value="Arg_MeTrfase"/>
</dbReference>
<dbReference type="PANTHER" id="PTHR11006">
    <property type="entry name" value="PROTEIN ARGININE N-METHYLTRANSFERASE"/>
    <property type="match status" value="1"/>
</dbReference>
<evidence type="ECO:0000313" key="8">
    <source>
        <dbReference type="RefSeq" id="XP_026763180.2"/>
    </source>
</evidence>